<evidence type="ECO:0000256" key="1">
    <source>
        <dbReference type="ARBA" id="ARBA00009303"/>
    </source>
</evidence>
<organism evidence="6 7">
    <name type="scientific">Malikia spinosa</name>
    <dbReference type="NCBI Taxonomy" id="86180"/>
    <lineage>
        <taxon>Bacteria</taxon>
        <taxon>Pseudomonadati</taxon>
        <taxon>Pseudomonadota</taxon>
        <taxon>Betaproteobacteria</taxon>
        <taxon>Burkholderiales</taxon>
        <taxon>Comamonadaceae</taxon>
        <taxon>Malikia</taxon>
    </lineage>
</organism>
<dbReference type="NCBIfam" id="NF007184">
    <property type="entry name" value="PRK09614.1-3"/>
    <property type="match status" value="1"/>
</dbReference>
<dbReference type="UniPathway" id="UPA00326"/>
<keyword evidence="2" id="KW-0560">Oxidoreductase</keyword>
<feature type="binding site" evidence="4">
    <location>
        <position position="117"/>
    </location>
    <ligand>
        <name>Fe cation</name>
        <dbReference type="ChEBI" id="CHEBI:24875"/>
        <label>2</label>
    </ligand>
</feature>
<dbReference type="InterPro" id="IPR000358">
    <property type="entry name" value="RNR_small_fam"/>
</dbReference>
<comment type="caution">
    <text evidence="6">The sequence shown here is derived from an EMBL/GenBank/DDBJ whole genome shotgun (WGS) entry which is preliminary data.</text>
</comment>
<comment type="function">
    <text evidence="2">Provides the precursors necessary for DNA synthesis. Catalyzes the biosynthesis of deoxyribonucleotides from the corresponding ribonucleotides.</text>
</comment>
<sequence>MSSTLNNTTRITNERRIAFGPQDQLMNMSRTKYKWATEIYDRMEANTWFPKSIPLVADRETYRSGALNARERNAYDKALAFVSNLDGIQFNNLIHNIGQHITAPEVSLAIARQASEEGVHVRSYQFLIEAVSLDPESVYMMFEHDGMLAKKNEFIMRSSSVLKDEPTPANFARAIVGNVILEGIYFYSAFLVFYTLARNGKMLGSADMIKYINRDEGETHLDLFTNLHHAFQAENPELYDEQFRHDAIQLIKDAVELEVSWGQYIIQGGILGLTDEVVENFVKGLANKRAMALNLGVIYPGVVNAVPWFDDFSKPNGTRSNFFESKPTDYATDGLEW</sequence>
<dbReference type="EC" id="1.17.4.1" evidence="2"/>
<dbReference type="InterPro" id="IPR012348">
    <property type="entry name" value="RNR-like"/>
</dbReference>
<name>A0A2S9KFB4_9BURK</name>
<reference evidence="6 7" key="1">
    <citation type="submission" date="2018-03" db="EMBL/GenBank/DDBJ databases">
        <title>Comparative genomics illustrates the genes involved in a hyperalkaliphilic mechanisms of Serpentinomonas isolated from highly-alkaline calcium-rich serpentinized springs.</title>
        <authorList>
            <person name="Suzuki S."/>
            <person name="Ishii S."/>
            <person name="Walworth N."/>
            <person name="Bird L."/>
            <person name="Kuenen J.G."/>
            <person name="Nealson K.H."/>
        </authorList>
    </citation>
    <scope>NUCLEOTIDE SEQUENCE [LARGE SCALE GENOMIC DNA]</scope>
    <source>
        <strain evidence="6 7">83</strain>
    </source>
</reference>
<feature type="binding site" evidence="4">
    <location>
        <position position="120"/>
    </location>
    <ligand>
        <name>Fe cation</name>
        <dbReference type="ChEBI" id="CHEBI:24875"/>
        <label>1</label>
    </ligand>
</feature>
<accession>A0A2S9KFB4</accession>
<keyword evidence="5" id="KW-1133">Transmembrane helix</keyword>
<keyword evidence="5" id="KW-0812">Transmembrane</keyword>
<keyword evidence="2 4" id="KW-0479">Metal-binding</keyword>
<feature type="binding site" evidence="4">
    <location>
        <position position="182"/>
    </location>
    <ligand>
        <name>Fe cation</name>
        <dbReference type="ChEBI" id="CHEBI:24875"/>
        <label>2</label>
    </ligand>
</feature>
<dbReference type="GO" id="GO:0046872">
    <property type="term" value="F:metal ion binding"/>
    <property type="evidence" value="ECO:0007669"/>
    <property type="project" value="UniProtKB-KW"/>
</dbReference>
<comment type="cofactor">
    <cofactor evidence="2 4">
        <name>Fe cation</name>
        <dbReference type="ChEBI" id="CHEBI:24875"/>
    </cofactor>
    <text evidence="2 4">Binds 2 iron ions per subunit.</text>
</comment>
<keyword evidence="2 4" id="KW-0408">Iron</keyword>
<evidence type="ECO:0000313" key="6">
    <source>
        <dbReference type="EMBL" id="PRD69128.1"/>
    </source>
</evidence>
<dbReference type="SUPFAM" id="SSF47240">
    <property type="entry name" value="Ferritin-like"/>
    <property type="match status" value="1"/>
</dbReference>
<feature type="binding site" evidence="4">
    <location>
        <position position="86"/>
    </location>
    <ligand>
        <name>Fe cation</name>
        <dbReference type="ChEBI" id="CHEBI:24875"/>
        <label>1</label>
    </ligand>
</feature>
<feature type="active site" evidence="3">
    <location>
        <position position="124"/>
    </location>
</feature>
<keyword evidence="5" id="KW-0472">Membrane</keyword>
<proteinExistence type="inferred from homology"/>
<dbReference type="PANTHER" id="PTHR23409:SF18">
    <property type="entry name" value="RIBONUCLEOSIDE-DIPHOSPHATE REDUCTASE SUBUNIT M2"/>
    <property type="match status" value="1"/>
</dbReference>
<feature type="transmembrane region" description="Helical" evidence="5">
    <location>
        <begin position="175"/>
        <end position="196"/>
    </location>
</feature>
<dbReference type="Pfam" id="PF00268">
    <property type="entry name" value="Ribonuc_red_sm"/>
    <property type="match status" value="1"/>
</dbReference>
<dbReference type="CDD" id="cd01049">
    <property type="entry name" value="RNRR2"/>
    <property type="match status" value="1"/>
</dbReference>
<keyword evidence="7" id="KW-1185">Reference proteome</keyword>
<dbReference type="PANTHER" id="PTHR23409">
    <property type="entry name" value="RIBONUCLEOSIDE-DIPHOSPHATE REDUCTASE SMALL CHAIN"/>
    <property type="match status" value="1"/>
</dbReference>
<dbReference type="PIRSF" id="PIRSF000355">
    <property type="entry name" value="NrdB"/>
    <property type="match status" value="1"/>
</dbReference>
<evidence type="ECO:0000256" key="3">
    <source>
        <dbReference type="PIRSR" id="PIRSR000355-1"/>
    </source>
</evidence>
<dbReference type="InterPro" id="IPR009078">
    <property type="entry name" value="Ferritin-like_SF"/>
</dbReference>
<evidence type="ECO:0000256" key="2">
    <source>
        <dbReference type="PIRNR" id="PIRNR000355"/>
    </source>
</evidence>
<dbReference type="InterPro" id="IPR033909">
    <property type="entry name" value="RNR_small"/>
</dbReference>
<dbReference type="Proteomes" id="UP000238326">
    <property type="component" value="Unassembled WGS sequence"/>
</dbReference>
<comment type="similarity">
    <text evidence="1 2">Belongs to the ribonucleoside diphosphate reductase small chain family.</text>
</comment>
<evidence type="ECO:0000313" key="7">
    <source>
        <dbReference type="Proteomes" id="UP000238326"/>
    </source>
</evidence>
<protein>
    <recommendedName>
        <fullName evidence="2">Ribonucleoside-diphosphate reductase subunit beta</fullName>
        <ecNumber evidence="2">1.17.4.1</ecNumber>
    </recommendedName>
</protein>
<feature type="binding site" evidence="4">
    <location>
        <position position="117"/>
    </location>
    <ligand>
        <name>Fe cation</name>
        <dbReference type="ChEBI" id="CHEBI:24875"/>
        <label>1</label>
    </ligand>
</feature>
<dbReference type="GO" id="GO:0004748">
    <property type="term" value="F:ribonucleoside-diphosphate reductase activity, thioredoxin disulfide as acceptor"/>
    <property type="evidence" value="ECO:0007669"/>
    <property type="project" value="UniProtKB-EC"/>
</dbReference>
<dbReference type="GO" id="GO:0009263">
    <property type="term" value="P:deoxyribonucleotide biosynthetic process"/>
    <property type="evidence" value="ECO:0007669"/>
    <property type="project" value="UniProtKB-KW"/>
</dbReference>
<dbReference type="RefSeq" id="WP_105729285.1">
    <property type="nucleotide sequence ID" value="NZ_PVLR01000018.1"/>
</dbReference>
<dbReference type="EMBL" id="PVLR01000018">
    <property type="protein sequence ID" value="PRD69128.1"/>
    <property type="molecule type" value="Genomic_DNA"/>
</dbReference>
<dbReference type="OrthoDB" id="9765051at2"/>
<comment type="catalytic activity">
    <reaction evidence="2">
        <text>a 2'-deoxyribonucleoside 5'-diphosphate + [thioredoxin]-disulfide + H2O = a ribonucleoside 5'-diphosphate + [thioredoxin]-dithiol</text>
        <dbReference type="Rhea" id="RHEA:23252"/>
        <dbReference type="Rhea" id="RHEA-COMP:10698"/>
        <dbReference type="Rhea" id="RHEA-COMP:10700"/>
        <dbReference type="ChEBI" id="CHEBI:15377"/>
        <dbReference type="ChEBI" id="CHEBI:29950"/>
        <dbReference type="ChEBI" id="CHEBI:50058"/>
        <dbReference type="ChEBI" id="CHEBI:57930"/>
        <dbReference type="ChEBI" id="CHEBI:73316"/>
        <dbReference type="EC" id="1.17.4.1"/>
    </reaction>
</comment>
<dbReference type="Gene3D" id="1.10.620.20">
    <property type="entry name" value="Ribonucleotide Reductase, subunit A"/>
    <property type="match status" value="1"/>
</dbReference>
<evidence type="ECO:0000256" key="4">
    <source>
        <dbReference type="PIRSR" id="PIRSR000355-2"/>
    </source>
</evidence>
<dbReference type="AlphaFoldDB" id="A0A2S9KFB4"/>
<feature type="binding site" evidence="4">
    <location>
        <position position="216"/>
    </location>
    <ligand>
        <name>Fe cation</name>
        <dbReference type="ChEBI" id="CHEBI:24875"/>
        <label>2</label>
    </ligand>
</feature>
<feature type="binding site" evidence="4">
    <location>
        <position position="220"/>
    </location>
    <ligand>
        <name>Fe cation</name>
        <dbReference type="ChEBI" id="CHEBI:24875"/>
        <label>2</label>
    </ligand>
</feature>
<keyword evidence="2" id="KW-0215">Deoxyribonucleotide synthesis</keyword>
<gene>
    <name evidence="6" type="ORF">C6P61_07330</name>
</gene>
<evidence type="ECO:0000256" key="5">
    <source>
        <dbReference type="SAM" id="Phobius"/>
    </source>
</evidence>